<accession>A0A4R3L7F5</accession>
<dbReference type="InterPro" id="IPR002187">
    <property type="entry name" value="N-reg_PII"/>
</dbReference>
<dbReference type="Proteomes" id="UP000294937">
    <property type="component" value="Unassembled WGS sequence"/>
</dbReference>
<dbReference type="RefSeq" id="WP_131923845.1">
    <property type="nucleotide sequence ID" value="NZ_SMAG01000002.1"/>
</dbReference>
<gene>
    <name evidence="1" type="ORF">EDD58_102463</name>
</gene>
<protein>
    <submittedName>
        <fullName evidence="1">Nitrogen regulatory protein P-II family</fullName>
    </submittedName>
</protein>
<dbReference type="Gene3D" id="3.30.70.120">
    <property type="match status" value="2"/>
</dbReference>
<sequence length="221" mass="24266">MESNPDITRFEMMCLVVNFGLGSKVIKTAKKHGVSGGTIFLGKGTIKNRLLEFLDLSDVRKEIVLMISEKTFAYKALEELKKQLSLHKPNRGIAFTTSVMNVIGARNCNSNHIEKSRGVDNAMYQAIFTIVDKGKAEEVIEVATQAGSKGGTIINARGSGIHETNMLFAMPIEPEKEIIMILSESHLTTPIVSSIRDRLNIDQPGNGILFILDVNQAYGLS</sequence>
<name>A0A4R3L7F5_9BACL</name>
<proteinExistence type="predicted"/>
<comment type="caution">
    <text evidence="1">The sequence shown here is derived from an EMBL/GenBank/DDBJ whole genome shotgun (WGS) entry which is preliminary data.</text>
</comment>
<dbReference type="GO" id="GO:0030234">
    <property type="term" value="F:enzyme regulator activity"/>
    <property type="evidence" value="ECO:0007669"/>
    <property type="project" value="InterPro"/>
</dbReference>
<dbReference type="InterPro" id="IPR011322">
    <property type="entry name" value="N-reg_PII-like_a/b"/>
</dbReference>
<dbReference type="SUPFAM" id="SSF54913">
    <property type="entry name" value="GlnB-like"/>
    <property type="match status" value="2"/>
</dbReference>
<dbReference type="AlphaFoldDB" id="A0A4R3L7F5"/>
<dbReference type="Pfam" id="PF00543">
    <property type="entry name" value="P-II"/>
    <property type="match status" value="1"/>
</dbReference>
<dbReference type="GO" id="GO:0006808">
    <property type="term" value="P:regulation of nitrogen utilization"/>
    <property type="evidence" value="ECO:0007669"/>
    <property type="project" value="InterPro"/>
</dbReference>
<reference evidence="1 2" key="1">
    <citation type="submission" date="2019-03" db="EMBL/GenBank/DDBJ databases">
        <title>Genomic Encyclopedia of Type Strains, Phase IV (KMG-IV): sequencing the most valuable type-strain genomes for metagenomic binning, comparative biology and taxonomic classification.</title>
        <authorList>
            <person name="Goeker M."/>
        </authorList>
    </citation>
    <scope>NUCLEOTIDE SEQUENCE [LARGE SCALE GENOMIC DNA]</scope>
    <source>
        <strain evidence="1 2">DSM 45707</strain>
    </source>
</reference>
<keyword evidence="2" id="KW-1185">Reference proteome</keyword>
<dbReference type="OrthoDB" id="9803021at2"/>
<organism evidence="1 2">
    <name type="scientific">Hazenella coriacea</name>
    <dbReference type="NCBI Taxonomy" id="1179467"/>
    <lineage>
        <taxon>Bacteria</taxon>
        <taxon>Bacillati</taxon>
        <taxon>Bacillota</taxon>
        <taxon>Bacilli</taxon>
        <taxon>Bacillales</taxon>
        <taxon>Thermoactinomycetaceae</taxon>
        <taxon>Hazenella</taxon>
    </lineage>
</organism>
<evidence type="ECO:0000313" key="2">
    <source>
        <dbReference type="Proteomes" id="UP000294937"/>
    </source>
</evidence>
<evidence type="ECO:0000313" key="1">
    <source>
        <dbReference type="EMBL" id="TCS95881.1"/>
    </source>
</evidence>
<dbReference type="InterPro" id="IPR015867">
    <property type="entry name" value="N-reg_PII/ATP_PRibTrfase_C"/>
</dbReference>
<dbReference type="EMBL" id="SMAG01000002">
    <property type="protein sequence ID" value="TCS95881.1"/>
    <property type="molecule type" value="Genomic_DNA"/>
</dbReference>
<dbReference type="PROSITE" id="PS51343">
    <property type="entry name" value="PII_GLNB_DOM"/>
    <property type="match status" value="1"/>
</dbReference>
<dbReference type="SMART" id="SM00938">
    <property type="entry name" value="P-II"/>
    <property type="match status" value="1"/>
</dbReference>